<organism evidence="2 3">
    <name type="scientific">Flavobacterium beibuense</name>
    <dbReference type="NCBI Taxonomy" id="657326"/>
    <lineage>
        <taxon>Bacteria</taxon>
        <taxon>Pseudomonadati</taxon>
        <taxon>Bacteroidota</taxon>
        <taxon>Flavobacteriia</taxon>
        <taxon>Flavobacteriales</taxon>
        <taxon>Flavobacteriaceae</taxon>
        <taxon>Flavobacterium</taxon>
    </lineage>
</organism>
<keyword evidence="3" id="KW-1185">Reference proteome</keyword>
<gene>
    <name evidence="2" type="ORF">NU09_0474</name>
</gene>
<protein>
    <submittedName>
        <fullName evidence="2">OMP_b-brl_2 domain containing protein</fullName>
    </submittedName>
</protein>
<dbReference type="EMBL" id="JUIW01000002">
    <property type="protein sequence ID" value="RYJ44840.1"/>
    <property type="molecule type" value="Genomic_DNA"/>
</dbReference>
<evidence type="ECO:0000313" key="2">
    <source>
        <dbReference type="EMBL" id="RYJ44840.1"/>
    </source>
</evidence>
<proteinExistence type="predicted"/>
<dbReference type="OrthoDB" id="997094at2"/>
<comment type="caution">
    <text evidence="2">The sequence shown here is derived from an EMBL/GenBank/DDBJ whole genome shotgun (WGS) entry which is preliminary data.</text>
</comment>
<dbReference type="Proteomes" id="UP000289775">
    <property type="component" value="Unassembled WGS sequence"/>
</dbReference>
<dbReference type="AlphaFoldDB" id="A0A444WG69"/>
<evidence type="ECO:0000259" key="1">
    <source>
        <dbReference type="Pfam" id="PF13568"/>
    </source>
</evidence>
<dbReference type="RefSeq" id="WP_129749655.1">
    <property type="nucleotide sequence ID" value="NZ_JBLWSR010000006.1"/>
</dbReference>
<feature type="domain" description="Outer membrane protein beta-barrel" evidence="1">
    <location>
        <begin position="29"/>
        <end position="238"/>
    </location>
</feature>
<dbReference type="InterPro" id="IPR025665">
    <property type="entry name" value="Beta-barrel_OMP_2"/>
</dbReference>
<reference evidence="2 3" key="1">
    <citation type="submission" date="2014-12" db="EMBL/GenBank/DDBJ databases">
        <title>Genome sequence of Flavobacterium beibuense RSKm HC5.</title>
        <authorList>
            <person name="Kim J.F."/>
            <person name="Song J.Y."/>
            <person name="Kwak M.-J."/>
            <person name="Lee S.-W."/>
        </authorList>
    </citation>
    <scope>NUCLEOTIDE SEQUENCE [LARGE SCALE GENOMIC DNA]</scope>
    <source>
        <strain evidence="2 3">RSKm HC5</strain>
    </source>
</reference>
<evidence type="ECO:0000313" key="3">
    <source>
        <dbReference type="Proteomes" id="UP000289775"/>
    </source>
</evidence>
<accession>A0A444WG69</accession>
<name>A0A444WG69_9FLAO</name>
<sequence>MKNYKLISKSISSISFIGFWIMLTGNINAQGQDKSFSEVTISVGGPTSSLNYEVTGGDVSNQIGLNFGLDYTFFFSDNFGLSLGAEYQRFNTTAKAQNIPGTYETTDFEGESFEFRYAMKRFNEEQKLDFVNIPLMLVYQNQEYDFYIKAGAKIGLPVSGKFKSNFNLSASGYYPQYDGELFDPAFMGFGEFDDVKADGDIDVKPTYIASFEFGVKQPIGKGNLYAGLYFDYGLNDIADKKSMPVDYTVNDSGAGFGYNSVLNTDYVDQLKTMAFGIKLRYSVFNF</sequence>
<dbReference type="Pfam" id="PF13568">
    <property type="entry name" value="OMP_b-brl_2"/>
    <property type="match status" value="1"/>
</dbReference>